<dbReference type="HOGENOM" id="CLU_103354_0_0_12"/>
<feature type="chain" id="PRO_5003623579" evidence="2">
    <location>
        <begin position="28"/>
        <end position="234"/>
    </location>
</feature>
<dbReference type="Pfam" id="PF03548">
    <property type="entry name" value="LolA"/>
    <property type="match status" value="1"/>
</dbReference>
<reference evidence="4" key="1">
    <citation type="journal article" date="2013" name="Stand. Genomic Sci.">
        <title>Complete genome sequence of the halophilic bacterium Spirochaeta africana type strain (Z-7692(T)) from the alkaline Lake Magadi in the East African Rift.</title>
        <authorList>
            <person name="Liolos K."/>
            <person name="Abt B."/>
            <person name="Scheuner C."/>
            <person name="Teshima H."/>
            <person name="Held B."/>
            <person name="Lapidus A."/>
            <person name="Nolan M."/>
            <person name="Lucas S."/>
            <person name="Deshpande S."/>
            <person name="Cheng J.F."/>
            <person name="Tapia R."/>
            <person name="Goodwin L.A."/>
            <person name="Pitluck S."/>
            <person name="Pagani I."/>
            <person name="Ivanova N."/>
            <person name="Mavromatis K."/>
            <person name="Mikhailova N."/>
            <person name="Huntemann M."/>
            <person name="Pati A."/>
            <person name="Chen A."/>
            <person name="Palaniappan K."/>
            <person name="Land M."/>
            <person name="Rohde M."/>
            <person name="Tindall B.J."/>
            <person name="Detter J.C."/>
            <person name="Goker M."/>
            <person name="Bristow J."/>
            <person name="Eisen J.A."/>
            <person name="Markowitz V."/>
            <person name="Hugenholtz P."/>
            <person name="Woyke T."/>
            <person name="Klenk H.P."/>
            <person name="Kyrpides N.C."/>
        </authorList>
    </citation>
    <scope>NUCLEOTIDE SEQUENCE</scope>
    <source>
        <strain evidence="4">ATCC 700263 / DSM 8902 / Z-7692</strain>
    </source>
</reference>
<feature type="signal peptide" evidence="2">
    <location>
        <begin position="1"/>
        <end position="27"/>
    </location>
</feature>
<dbReference type="PANTHER" id="PTHR35869">
    <property type="entry name" value="OUTER-MEMBRANE LIPOPROTEIN CARRIER PROTEIN"/>
    <property type="match status" value="1"/>
</dbReference>
<evidence type="ECO:0000313" key="3">
    <source>
        <dbReference type="EMBL" id="AFG36756.1"/>
    </source>
</evidence>
<dbReference type="PATRIC" id="fig|889378.3.peg.666"/>
<protein>
    <submittedName>
        <fullName evidence="3">Outer membrane lipoprotein-sorting protein</fullName>
    </submittedName>
</protein>
<keyword evidence="3" id="KW-0449">Lipoprotein</keyword>
<gene>
    <name evidence="3" type="ordered locus">Spiaf_0656</name>
</gene>
<dbReference type="EMBL" id="CP003282">
    <property type="protein sequence ID" value="AFG36756.1"/>
    <property type="molecule type" value="Genomic_DNA"/>
</dbReference>
<dbReference type="KEGG" id="sfc:Spiaf_0656"/>
<dbReference type="CDD" id="cd16325">
    <property type="entry name" value="LolA"/>
    <property type="match status" value="1"/>
</dbReference>
<accession>H9UGW3</accession>
<dbReference type="InterPro" id="IPR004564">
    <property type="entry name" value="OM_lipoprot_carrier_LolA-like"/>
</dbReference>
<dbReference type="AlphaFoldDB" id="H9UGW3"/>
<organism evidence="3 4">
    <name type="scientific">Spirochaeta africana (strain ATCC 700263 / DSM 8902 / Z-7692)</name>
    <dbReference type="NCBI Taxonomy" id="889378"/>
    <lineage>
        <taxon>Bacteria</taxon>
        <taxon>Pseudomonadati</taxon>
        <taxon>Spirochaetota</taxon>
        <taxon>Spirochaetia</taxon>
        <taxon>Spirochaetales</taxon>
        <taxon>Spirochaetaceae</taxon>
        <taxon>Spirochaeta</taxon>
    </lineage>
</organism>
<dbReference type="PANTHER" id="PTHR35869:SF1">
    <property type="entry name" value="OUTER-MEMBRANE LIPOPROTEIN CARRIER PROTEIN"/>
    <property type="match status" value="1"/>
</dbReference>
<sequence length="234" mass="26701">MMKRNYSHIKACVCVVLLLFMVGTAVAQENIVTAAEFFRQVGTRYEDIDDYTAAISMRRGDTVMSGDMYYRHPNLLRINFRRPEEQVLVTDGSTLTLYIPALDVTMQQSLSGRQQDEEITALATREGLGLLRRLYSVSYLEGPTPVPLEEGSNEMVTKLRLTWRSPSEGFREIIVSVGSDMMIRRMVGTTVSYDEVRLDFTEIQVNQNLTAEQFEYRSPPSANRFHNFLFGAEN</sequence>
<dbReference type="OrthoDB" id="306521at2"/>
<dbReference type="SUPFAM" id="SSF89392">
    <property type="entry name" value="Prokaryotic lipoproteins and lipoprotein localization factors"/>
    <property type="match status" value="1"/>
</dbReference>
<keyword evidence="4" id="KW-1185">Reference proteome</keyword>
<keyword evidence="1 2" id="KW-0732">Signal</keyword>
<dbReference type="Gene3D" id="2.50.20.10">
    <property type="entry name" value="Lipoprotein localisation LolA/LolB/LppX"/>
    <property type="match status" value="1"/>
</dbReference>
<evidence type="ECO:0000313" key="4">
    <source>
        <dbReference type="Proteomes" id="UP000007383"/>
    </source>
</evidence>
<dbReference type="Proteomes" id="UP000007383">
    <property type="component" value="Chromosome"/>
</dbReference>
<evidence type="ECO:0000256" key="2">
    <source>
        <dbReference type="SAM" id="SignalP"/>
    </source>
</evidence>
<evidence type="ECO:0000256" key="1">
    <source>
        <dbReference type="ARBA" id="ARBA00022729"/>
    </source>
</evidence>
<dbReference type="STRING" id="889378.Spiaf_0656"/>
<proteinExistence type="predicted"/>
<dbReference type="InterPro" id="IPR029046">
    <property type="entry name" value="LolA/LolB/LppX"/>
</dbReference>
<dbReference type="eggNOG" id="COG2834">
    <property type="taxonomic scope" value="Bacteria"/>
</dbReference>
<name>H9UGW3_SPIAZ</name>